<gene>
    <name evidence="1" type="ORF">VNI00_014297</name>
</gene>
<reference evidence="1 2" key="1">
    <citation type="submission" date="2024-01" db="EMBL/GenBank/DDBJ databases">
        <title>A draft genome for a cacao thread blight-causing isolate of Paramarasmius palmivorus.</title>
        <authorList>
            <person name="Baruah I.K."/>
            <person name="Bukari Y."/>
            <person name="Amoako-Attah I."/>
            <person name="Meinhardt L.W."/>
            <person name="Bailey B.A."/>
            <person name="Cohen S.P."/>
        </authorList>
    </citation>
    <scope>NUCLEOTIDE SEQUENCE [LARGE SCALE GENOMIC DNA]</scope>
    <source>
        <strain evidence="1 2">GH-12</strain>
    </source>
</reference>
<sequence length="541" mass="60297">MCMEAALNVTEWDKVLRFPPTPPLSELRLISAYSKEDKSPSTLSPLSKQEAEFYYRGLSSSPVLVARTSTAPFTVPKGFDAYGKRKELRPVGDHPLKEVWEDNLARKVYTYLDSKKVQWTSIDVVRIGEVEDPIPPVILWIGIKPASLSGYEGLYVAFKCKEFLIEHRITDVEVEIRESEVIRYAGPKFLTPTHSFNPTANAREPLTTALGLPICAKSTPWTEATGGFFVTEGENNRRLLITTRHTLFPADDNKHFDRKTKRGRRHDVALFGYVAFNNYIESVLTEIGRNMFHVELHERRVKAMEGKDSASANRERLGAQRDLDEANEAIEELSKFYKNTLCDWTVLGNRVLGHVILSPPISVSSEGYTEDWAIIEVNTSKIDADNFDGNIIDLGTRIAAGVMIKMMGHSFCYPYDRLLRLEGTIPDEEMRCHENNEPCLMVLKRGNATGLTIGRANNIISYTRQGEGDISKEWAILPFDSKSGAFAAKGDSGSVVVDGRGRIGGLLTGGAGLTCSDITYATPITFLLKRLAEHGLENVAL</sequence>
<comment type="caution">
    <text evidence="1">The sequence shown here is derived from an EMBL/GenBank/DDBJ whole genome shotgun (WGS) entry which is preliminary data.</text>
</comment>
<evidence type="ECO:0000313" key="1">
    <source>
        <dbReference type="EMBL" id="KAK7030280.1"/>
    </source>
</evidence>
<name>A0AAW0BYK6_9AGAR</name>
<keyword evidence="2" id="KW-1185">Reference proteome</keyword>
<protein>
    <submittedName>
        <fullName evidence="1">Uncharacterized protein</fullName>
    </submittedName>
</protein>
<dbReference type="Proteomes" id="UP001383192">
    <property type="component" value="Unassembled WGS sequence"/>
</dbReference>
<dbReference type="EMBL" id="JAYKXP010000079">
    <property type="protein sequence ID" value="KAK7030280.1"/>
    <property type="molecule type" value="Genomic_DNA"/>
</dbReference>
<dbReference type="SUPFAM" id="SSF50494">
    <property type="entry name" value="Trypsin-like serine proteases"/>
    <property type="match status" value="1"/>
</dbReference>
<dbReference type="AlphaFoldDB" id="A0AAW0BYK6"/>
<evidence type="ECO:0000313" key="2">
    <source>
        <dbReference type="Proteomes" id="UP001383192"/>
    </source>
</evidence>
<organism evidence="1 2">
    <name type="scientific">Paramarasmius palmivorus</name>
    <dbReference type="NCBI Taxonomy" id="297713"/>
    <lineage>
        <taxon>Eukaryota</taxon>
        <taxon>Fungi</taxon>
        <taxon>Dikarya</taxon>
        <taxon>Basidiomycota</taxon>
        <taxon>Agaricomycotina</taxon>
        <taxon>Agaricomycetes</taxon>
        <taxon>Agaricomycetidae</taxon>
        <taxon>Agaricales</taxon>
        <taxon>Marasmiineae</taxon>
        <taxon>Marasmiaceae</taxon>
        <taxon>Paramarasmius</taxon>
    </lineage>
</organism>
<dbReference type="InterPro" id="IPR009003">
    <property type="entry name" value="Peptidase_S1_PA"/>
</dbReference>
<accession>A0AAW0BYK6</accession>
<proteinExistence type="predicted"/>